<dbReference type="InterPro" id="IPR031972">
    <property type="entry name" value="CSRNP_N"/>
</dbReference>
<organism evidence="3 4">
    <name type="scientific">Pristionchus mayeri</name>
    <dbReference type="NCBI Taxonomy" id="1317129"/>
    <lineage>
        <taxon>Eukaryota</taxon>
        <taxon>Metazoa</taxon>
        <taxon>Ecdysozoa</taxon>
        <taxon>Nematoda</taxon>
        <taxon>Chromadorea</taxon>
        <taxon>Rhabditida</taxon>
        <taxon>Rhabditina</taxon>
        <taxon>Diplogasteromorpha</taxon>
        <taxon>Diplogasteroidea</taxon>
        <taxon>Neodiplogasteridae</taxon>
        <taxon>Pristionchus</taxon>
    </lineage>
</organism>
<dbReference type="Proteomes" id="UP001328107">
    <property type="component" value="Unassembled WGS sequence"/>
</dbReference>
<dbReference type="EMBL" id="BTRK01000003">
    <property type="protein sequence ID" value="GMR40346.1"/>
    <property type="molecule type" value="Genomic_DNA"/>
</dbReference>
<keyword evidence="1" id="KW-0472">Membrane</keyword>
<comment type="caution">
    <text evidence="3">The sequence shown here is derived from an EMBL/GenBank/DDBJ whole genome shotgun (WGS) entry which is preliminary data.</text>
</comment>
<dbReference type="Pfam" id="PF16019">
    <property type="entry name" value="CSRNP_N"/>
    <property type="match status" value="1"/>
</dbReference>
<evidence type="ECO:0000313" key="3">
    <source>
        <dbReference type="EMBL" id="GMR40346.1"/>
    </source>
</evidence>
<keyword evidence="4" id="KW-1185">Reference proteome</keyword>
<feature type="transmembrane region" description="Helical" evidence="1">
    <location>
        <begin position="7"/>
        <end position="26"/>
    </location>
</feature>
<evidence type="ECO:0000313" key="4">
    <source>
        <dbReference type="Proteomes" id="UP001328107"/>
    </source>
</evidence>
<feature type="domain" description="Cysteine/serine-rich nuclear protein N-terminal" evidence="2">
    <location>
        <begin position="79"/>
        <end position="121"/>
    </location>
</feature>
<dbReference type="AlphaFoldDB" id="A0AAN4ZJT2"/>
<name>A0AAN4ZJT2_9BILA</name>
<keyword evidence="1" id="KW-1133">Transmembrane helix</keyword>
<sequence>TLRESLWSTATTLVSLVTLYFIIAILDEFIENFLIYLNTVVLLNEFTLPSLLVLNISRVVFLLKLMVVNLLQALRPRNLQVRFSYVYIFLFERWQGLRFAPSAGEITLGMVDRHHDEEISLEMREEEMK</sequence>
<evidence type="ECO:0000256" key="1">
    <source>
        <dbReference type="SAM" id="Phobius"/>
    </source>
</evidence>
<feature type="transmembrane region" description="Helical" evidence="1">
    <location>
        <begin position="46"/>
        <end position="67"/>
    </location>
</feature>
<feature type="non-terminal residue" evidence="3">
    <location>
        <position position="1"/>
    </location>
</feature>
<keyword evidence="1" id="KW-0812">Transmembrane</keyword>
<protein>
    <recommendedName>
        <fullName evidence="2">Cysteine/serine-rich nuclear protein N-terminal domain-containing protein</fullName>
    </recommendedName>
</protein>
<evidence type="ECO:0000259" key="2">
    <source>
        <dbReference type="Pfam" id="PF16019"/>
    </source>
</evidence>
<gene>
    <name evidence="3" type="ORF">PMAYCL1PPCAC_10541</name>
</gene>
<reference evidence="4" key="1">
    <citation type="submission" date="2022-10" db="EMBL/GenBank/DDBJ databases">
        <title>Genome assembly of Pristionchus species.</title>
        <authorList>
            <person name="Yoshida K."/>
            <person name="Sommer R.J."/>
        </authorList>
    </citation>
    <scope>NUCLEOTIDE SEQUENCE [LARGE SCALE GENOMIC DNA]</scope>
    <source>
        <strain evidence="4">RS5460</strain>
    </source>
</reference>
<proteinExistence type="predicted"/>
<accession>A0AAN4ZJT2</accession>